<dbReference type="GO" id="GO:0005634">
    <property type="term" value="C:nucleus"/>
    <property type="evidence" value="ECO:0007669"/>
    <property type="project" value="TreeGrafter"/>
</dbReference>
<dbReference type="GO" id="GO:0005737">
    <property type="term" value="C:cytoplasm"/>
    <property type="evidence" value="ECO:0007669"/>
    <property type="project" value="TreeGrafter"/>
</dbReference>
<dbReference type="PROSITE" id="PS50137">
    <property type="entry name" value="DS_RBD"/>
    <property type="match status" value="2"/>
</dbReference>
<keyword evidence="4" id="KW-0418">Kinase</keyword>
<sequence>MSGQSALGAKTPVTELQEICARRKVPLPIYESAGEDNSTPAKIFSTSVTALGQTCVGHGRSKKDSKHAAALHMLKLLASHGESGIDLEDPQLAISSSDKVMEVRDICVQRNFEVPEFECVRSSGPSHAPEFEFECRVGNIVRRGVHNTKKGAKQVACNEMLKTLQAMPVEENMMQVQSMDQAAKMDTDDNEHIIRNYREYKNSDIKKKLGVKIADRHNYFAELEEAKIDAARSLAMDETMDVQEKCALIPRALGLKFDMKLGDSQLQAENGQKLYSFELMNSEYDCFIFGLGNEFYESVYRYFTTMLNFSFKQR</sequence>
<feature type="domain" description="DRBM" evidence="3">
    <location>
        <begin position="98"/>
        <end position="166"/>
    </location>
</feature>
<accession>A0A8D8EUG1</accession>
<dbReference type="GO" id="GO:0070578">
    <property type="term" value="C:RISC-loading complex"/>
    <property type="evidence" value="ECO:0007669"/>
    <property type="project" value="TreeGrafter"/>
</dbReference>
<dbReference type="SUPFAM" id="SSF54768">
    <property type="entry name" value="dsRNA-binding domain-like"/>
    <property type="match status" value="2"/>
</dbReference>
<evidence type="ECO:0000313" key="4">
    <source>
        <dbReference type="EMBL" id="CAG6447671.1"/>
    </source>
</evidence>
<dbReference type="Pfam" id="PF00035">
    <property type="entry name" value="dsrm"/>
    <property type="match status" value="2"/>
</dbReference>
<keyword evidence="1 2" id="KW-0694">RNA-binding</keyword>
<dbReference type="EMBL" id="HBUE01009596">
    <property type="protein sequence ID" value="CAG6447673.1"/>
    <property type="molecule type" value="Transcribed_RNA"/>
</dbReference>
<dbReference type="GO" id="GO:0030422">
    <property type="term" value="P:siRNA processing"/>
    <property type="evidence" value="ECO:0007669"/>
    <property type="project" value="TreeGrafter"/>
</dbReference>
<name>A0A8D8EUG1_CULPI</name>
<dbReference type="GO" id="GO:0016301">
    <property type="term" value="F:kinase activity"/>
    <property type="evidence" value="ECO:0007669"/>
    <property type="project" value="UniProtKB-KW"/>
</dbReference>
<dbReference type="GO" id="GO:0070920">
    <property type="term" value="P:regulation of regulatory ncRNA processing"/>
    <property type="evidence" value="ECO:0007669"/>
    <property type="project" value="TreeGrafter"/>
</dbReference>
<proteinExistence type="predicted"/>
<dbReference type="AlphaFoldDB" id="A0A8D8EUG1"/>
<evidence type="ECO:0000256" key="2">
    <source>
        <dbReference type="PROSITE-ProRule" id="PRU00266"/>
    </source>
</evidence>
<dbReference type="GO" id="GO:0016442">
    <property type="term" value="C:RISC complex"/>
    <property type="evidence" value="ECO:0007669"/>
    <property type="project" value="TreeGrafter"/>
</dbReference>
<dbReference type="CDD" id="cd00048">
    <property type="entry name" value="DSRM_SF"/>
    <property type="match status" value="1"/>
</dbReference>
<dbReference type="InterPro" id="IPR014720">
    <property type="entry name" value="dsRBD_dom"/>
</dbReference>
<dbReference type="GO" id="GO:0003725">
    <property type="term" value="F:double-stranded RNA binding"/>
    <property type="evidence" value="ECO:0007669"/>
    <property type="project" value="TreeGrafter"/>
</dbReference>
<feature type="domain" description="DRBM" evidence="3">
    <location>
        <begin position="11"/>
        <end position="79"/>
    </location>
</feature>
<dbReference type="InterPro" id="IPR051247">
    <property type="entry name" value="RLC_Component"/>
</dbReference>
<protein>
    <submittedName>
        <fullName evidence="4">Interferon-inducible double-stranded RNA-dependent protein kinase activator A</fullName>
    </submittedName>
</protein>
<dbReference type="PANTHER" id="PTHR46205:SF4">
    <property type="entry name" value="LD06392P"/>
    <property type="match status" value="1"/>
</dbReference>
<evidence type="ECO:0000259" key="3">
    <source>
        <dbReference type="PROSITE" id="PS50137"/>
    </source>
</evidence>
<dbReference type="Gene3D" id="3.30.160.20">
    <property type="match status" value="2"/>
</dbReference>
<dbReference type="SMART" id="SM00358">
    <property type="entry name" value="DSRM"/>
    <property type="match status" value="2"/>
</dbReference>
<keyword evidence="4" id="KW-0808">Transferase</keyword>
<organism evidence="4">
    <name type="scientific">Culex pipiens</name>
    <name type="common">House mosquito</name>
    <dbReference type="NCBI Taxonomy" id="7175"/>
    <lineage>
        <taxon>Eukaryota</taxon>
        <taxon>Metazoa</taxon>
        <taxon>Ecdysozoa</taxon>
        <taxon>Arthropoda</taxon>
        <taxon>Hexapoda</taxon>
        <taxon>Insecta</taxon>
        <taxon>Pterygota</taxon>
        <taxon>Neoptera</taxon>
        <taxon>Endopterygota</taxon>
        <taxon>Diptera</taxon>
        <taxon>Nematocera</taxon>
        <taxon>Culicoidea</taxon>
        <taxon>Culicidae</taxon>
        <taxon>Culicinae</taxon>
        <taxon>Culicini</taxon>
        <taxon>Culex</taxon>
        <taxon>Culex</taxon>
    </lineage>
</organism>
<evidence type="ECO:0000256" key="1">
    <source>
        <dbReference type="ARBA" id="ARBA00022884"/>
    </source>
</evidence>
<dbReference type="GO" id="GO:0035197">
    <property type="term" value="F:siRNA binding"/>
    <property type="evidence" value="ECO:0007669"/>
    <property type="project" value="TreeGrafter"/>
</dbReference>
<dbReference type="EMBL" id="HBUE01009594">
    <property type="protein sequence ID" value="CAG6447671.1"/>
    <property type="molecule type" value="Transcribed_RNA"/>
</dbReference>
<dbReference type="PANTHER" id="PTHR46205">
    <property type="entry name" value="LOQUACIOUS, ISOFORM B"/>
    <property type="match status" value="1"/>
</dbReference>
<reference evidence="4" key="1">
    <citation type="submission" date="2021-05" db="EMBL/GenBank/DDBJ databases">
        <authorList>
            <person name="Alioto T."/>
            <person name="Alioto T."/>
            <person name="Gomez Garrido J."/>
        </authorList>
    </citation>
    <scope>NUCLEOTIDE SEQUENCE</scope>
</reference>